<comment type="caution">
    <text evidence="2">The sequence shown here is derived from an EMBL/GenBank/DDBJ whole genome shotgun (WGS) entry which is preliminary data.</text>
</comment>
<dbReference type="Proteomes" id="UP000799444">
    <property type="component" value="Unassembled WGS sequence"/>
</dbReference>
<dbReference type="PANTHER" id="PTHR40624">
    <property type="entry name" value="BIOSYNTHESIS MONOOXYGENASE, PUTATIVE (AFU_ORTHOLOGUE AFUA_1G12025)-RELATED"/>
    <property type="match status" value="1"/>
</dbReference>
<dbReference type="Pfam" id="PF03992">
    <property type="entry name" value="ABM"/>
    <property type="match status" value="1"/>
</dbReference>
<dbReference type="InterPro" id="IPR007138">
    <property type="entry name" value="ABM_dom"/>
</dbReference>
<dbReference type="PROSITE" id="PS51725">
    <property type="entry name" value="ABM"/>
    <property type="match status" value="1"/>
</dbReference>
<dbReference type="OrthoDB" id="10011777at2759"/>
<dbReference type="InterPro" id="IPR011008">
    <property type="entry name" value="Dimeric_a/b-barrel"/>
</dbReference>
<dbReference type="EMBL" id="ML996413">
    <property type="protein sequence ID" value="KAF2726665.1"/>
    <property type="molecule type" value="Genomic_DNA"/>
</dbReference>
<protein>
    <recommendedName>
        <fullName evidence="1">ABM domain-containing protein</fullName>
    </recommendedName>
</protein>
<dbReference type="AlphaFoldDB" id="A0A9P4QI19"/>
<keyword evidence="3" id="KW-1185">Reference proteome</keyword>
<sequence>MGELDIIAIISPKEGKADRVQQLLGELCKDVHNNEPDTLGYHLHRQDKRDGSVEFVMVEKYKDAAALKKHSTGAAFRKLGKSFASEGLLLKPLQVLDVKPVAGFSSRGKL</sequence>
<gene>
    <name evidence="2" type="ORF">EJ04DRAFT_598402</name>
</gene>
<dbReference type="SUPFAM" id="SSF54909">
    <property type="entry name" value="Dimeric alpha+beta barrel"/>
    <property type="match status" value="1"/>
</dbReference>
<evidence type="ECO:0000313" key="2">
    <source>
        <dbReference type="EMBL" id="KAF2726665.1"/>
    </source>
</evidence>
<evidence type="ECO:0000313" key="3">
    <source>
        <dbReference type="Proteomes" id="UP000799444"/>
    </source>
</evidence>
<proteinExistence type="predicted"/>
<organism evidence="2 3">
    <name type="scientific">Polyplosphaeria fusca</name>
    <dbReference type="NCBI Taxonomy" id="682080"/>
    <lineage>
        <taxon>Eukaryota</taxon>
        <taxon>Fungi</taxon>
        <taxon>Dikarya</taxon>
        <taxon>Ascomycota</taxon>
        <taxon>Pezizomycotina</taxon>
        <taxon>Dothideomycetes</taxon>
        <taxon>Pleosporomycetidae</taxon>
        <taxon>Pleosporales</taxon>
        <taxon>Tetraplosphaeriaceae</taxon>
        <taxon>Polyplosphaeria</taxon>
    </lineage>
</organism>
<reference evidence="2" key="1">
    <citation type="journal article" date="2020" name="Stud. Mycol.">
        <title>101 Dothideomycetes genomes: a test case for predicting lifestyles and emergence of pathogens.</title>
        <authorList>
            <person name="Haridas S."/>
            <person name="Albert R."/>
            <person name="Binder M."/>
            <person name="Bloem J."/>
            <person name="Labutti K."/>
            <person name="Salamov A."/>
            <person name="Andreopoulos B."/>
            <person name="Baker S."/>
            <person name="Barry K."/>
            <person name="Bills G."/>
            <person name="Bluhm B."/>
            <person name="Cannon C."/>
            <person name="Castanera R."/>
            <person name="Culley D."/>
            <person name="Daum C."/>
            <person name="Ezra D."/>
            <person name="Gonzalez J."/>
            <person name="Henrissat B."/>
            <person name="Kuo A."/>
            <person name="Liang C."/>
            <person name="Lipzen A."/>
            <person name="Lutzoni F."/>
            <person name="Magnuson J."/>
            <person name="Mondo S."/>
            <person name="Nolan M."/>
            <person name="Ohm R."/>
            <person name="Pangilinan J."/>
            <person name="Park H.-J."/>
            <person name="Ramirez L."/>
            <person name="Alfaro M."/>
            <person name="Sun H."/>
            <person name="Tritt A."/>
            <person name="Yoshinaga Y."/>
            <person name="Zwiers L.-H."/>
            <person name="Turgeon B."/>
            <person name="Goodwin S."/>
            <person name="Spatafora J."/>
            <person name="Crous P."/>
            <person name="Grigoriev I."/>
        </authorList>
    </citation>
    <scope>NUCLEOTIDE SEQUENCE</scope>
    <source>
        <strain evidence="2">CBS 125425</strain>
    </source>
</reference>
<accession>A0A9P4QI19</accession>
<name>A0A9P4QI19_9PLEO</name>
<dbReference type="Gene3D" id="3.30.70.100">
    <property type="match status" value="1"/>
</dbReference>
<feature type="domain" description="ABM" evidence="1">
    <location>
        <begin position="4"/>
        <end position="96"/>
    </location>
</feature>
<dbReference type="PANTHER" id="PTHR40624:SF1">
    <property type="entry name" value="BIOSYNTHESIS MONOOXYGENASE, PUTATIVE (AFU_ORTHOLOGUE AFUA_1G12025)-RELATED"/>
    <property type="match status" value="1"/>
</dbReference>
<evidence type="ECO:0000259" key="1">
    <source>
        <dbReference type="PROSITE" id="PS51725"/>
    </source>
</evidence>